<dbReference type="InterPro" id="IPR001188">
    <property type="entry name" value="Sperm_putr-bd"/>
</dbReference>
<dbReference type="EMBL" id="LWQS01000046">
    <property type="protein sequence ID" value="OAN46252.1"/>
    <property type="molecule type" value="Genomic_DNA"/>
</dbReference>
<comment type="caution">
    <text evidence="6">The sequence shown here is derived from an EMBL/GenBank/DDBJ whole genome shotgun (WGS) entry which is preliminary data.</text>
</comment>
<accession>A0A178MBW9</accession>
<dbReference type="PROSITE" id="PS51257">
    <property type="entry name" value="PROKAR_LIPOPROTEIN"/>
    <property type="match status" value="1"/>
</dbReference>
<dbReference type="InterPro" id="IPR006059">
    <property type="entry name" value="SBP"/>
</dbReference>
<feature type="chain" id="PRO_5008091841" evidence="5">
    <location>
        <begin position="22"/>
        <end position="356"/>
    </location>
</feature>
<comment type="subcellular location">
    <subcellularLocation>
        <location evidence="1">Periplasm</location>
    </subcellularLocation>
</comment>
<dbReference type="CDD" id="cd13590">
    <property type="entry name" value="PBP2_PotD_PotF_like"/>
    <property type="match status" value="1"/>
</dbReference>
<dbReference type="RefSeq" id="WP_066786005.1">
    <property type="nucleotide sequence ID" value="NZ_LWQS01000046.1"/>
</dbReference>
<evidence type="ECO:0000256" key="4">
    <source>
        <dbReference type="ARBA" id="ARBA00022764"/>
    </source>
</evidence>
<keyword evidence="2" id="KW-0813">Transport</keyword>
<sequence>MRHSLHLILLFILAACSPATVVTPPPATPAPDKLVIAGWAGYMPQALLDAFSAETGIAVEYVVYESQFDVIDQLRAGTGDYDVVVMGNTLMPTLVADGLLAPMDYSQIPNFRYVSANFRDLSYDPGSRYSVVYQWGVGGLVVRPDLLDRPITRWADLWDPALAGKIAMWLEEDQLFMIALKAMGQPLTVTDPAVFDQAAERLRKLLPNVVALDPMMPNAAELVANGTHPVLYGWSYDALAGQALNPAVTFVLPEEGPLLWIDTLVVPERSERKADALQFINFVLRPEMCALITNEIYVATANDQAMPLIDPALQHHPWIFPHGEDMLKAEYMLEPPPDLAAYRHQLWEQLLAARVR</sequence>
<dbReference type="PANTHER" id="PTHR30222">
    <property type="entry name" value="SPERMIDINE/PUTRESCINE-BINDING PERIPLASMIC PROTEIN"/>
    <property type="match status" value="1"/>
</dbReference>
<name>A0A178MBW9_9CHLR</name>
<dbReference type="PANTHER" id="PTHR30222:SF17">
    <property type="entry name" value="SPERMIDINE_PUTRESCINE-BINDING PERIPLASMIC PROTEIN"/>
    <property type="match status" value="1"/>
</dbReference>
<dbReference type="GO" id="GO:0042597">
    <property type="term" value="C:periplasmic space"/>
    <property type="evidence" value="ECO:0007669"/>
    <property type="project" value="UniProtKB-SubCell"/>
</dbReference>
<dbReference type="GO" id="GO:0015846">
    <property type="term" value="P:polyamine transport"/>
    <property type="evidence" value="ECO:0007669"/>
    <property type="project" value="InterPro"/>
</dbReference>
<keyword evidence="7" id="KW-1185">Reference proteome</keyword>
<dbReference type="AlphaFoldDB" id="A0A178MBW9"/>
<dbReference type="GO" id="GO:0019808">
    <property type="term" value="F:polyamine binding"/>
    <property type="evidence" value="ECO:0007669"/>
    <property type="project" value="InterPro"/>
</dbReference>
<proteinExistence type="predicted"/>
<dbReference type="Proteomes" id="UP000078287">
    <property type="component" value="Unassembled WGS sequence"/>
</dbReference>
<dbReference type="OrthoDB" id="9769319at2"/>
<evidence type="ECO:0000313" key="7">
    <source>
        <dbReference type="Proteomes" id="UP000078287"/>
    </source>
</evidence>
<evidence type="ECO:0000256" key="1">
    <source>
        <dbReference type="ARBA" id="ARBA00004418"/>
    </source>
</evidence>
<keyword evidence="4" id="KW-0574">Periplasm</keyword>
<dbReference type="Gene3D" id="3.40.190.10">
    <property type="entry name" value="Periplasmic binding protein-like II"/>
    <property type="match status" value="2"/>
</dbReference>
<reference evidence="6 7" key="1">
    <citation type="submission" date="2016-04" db="EMBL/GenBank/DDBJ databases">
        <title>Chloroflexus islandicus sp. nov., a thermophilic filamentous anoxygenic phototrophic bacterium from geyser Strokkur (Iceland).</title>
        <authorList>
            <person name="Gaisin V.A."/>
            <person name="Kalashnikov A.M."/>
            <person name="Sukhacheva M.V."/>
            <person name="Grouzdev D.S."/>
            <person name="Ivanov T.M."/>
            <person name="Kuznetsov B."/>
            <person name="Gorlenko V.M."/>
        </authorList>
    </citation>
    <scope>NUCLEOTIDE SEQUENCE [LARGE SCALE GENOMIC DNA]</scope>
    <source>
        <strain evidence="7">isl-2</strain>
    </source>
</reference>
<feature type="signal peptide" evidence="5">
    <location>
        <begin position="1"/>
        <end position="21"/>
    </location>
</feature>
<evidence type="ECO:0000313" key="6">
    <source>
        <dbReference type="EMBL" id="OAN46252.1"/>
    </source>
</evidence>
<protein>
    <submittedName>
        <fullName evidence="6">ABC transporter substrate-binding protein</fullName>
    </submittedName>
</protein>
<dbReference type="SUPFAM" id="SSF53850">
    <property type="entry name" value="Periplasmic binding protein-like II"/>
    <property type="match status" value="1"/>
</dbReference>
<dbReference type="STRING" id="1707952.A6A03_12795"/>
<evidence type="ECO:0000256" key="5">
    <source>
        <dbReference type="SAM" id="SignalP"/>
    </source>
</evidence>
<gene>
    <name evidence="6" type="ORF">A6A03_12795</name>
</gene>
<evidence type="ECO:0000256" key="3">
    <source>
        <dbReference type="ARBA" id="ARBA00022729"/>
    </source>
</evidence>
<dbReference type="Pfam" id="PF13416">
    <property type="entry name" value="SBP_bac_8"/>
    <property type="match status" value="1"/>
</dbReference>
<organism evidence="6 7">
    <name type="scientific">Chloroflexus islandicus</name>
    <dbReference type="NCBI Taxonomy" id="1707952"/>
    <lineage>
        <taxon>Bacteria</taxon>
        <taxon>Bacillati</taxon>
        <taxon>Chloroflexota</taxon>
        <taxon>Chloroflexia</taxon>
        <taxon>Chloroflexales</taxon>
        <taxon>Chloroflexineae</taxon>
        <taxon>Chloroflexaceae</taxon>
        <taxon>Chloroflexus</taxon>
    </lineage>
</organism>
<keyword evidence="3 5" id="KW-0732">Signal</keyword>
<dbReference type="PRINTS" id="PR00909">
    <property type="entry name" value="SPERMDNBNDNG"/>
</dbReference>
<evidence type="ECO:0000256" key="2">
    <source>
        <dbReference type="ARBA" id="ARBA00022448"/>
    </source>
</evidence>